<dbReference type="Proteomes" id="UP000003121">
    <property type="component" value="Chromosome"/>
</dbReference>
<name>A0ABN4AZ19_9BURK</name>
<keyword evidence="2" id="KW-1185">Reference proteome</keyword>
<protein>
    <recommendedName>
        <fullName evidence="3">Transposase</fullName>
    </recommendedName>
</protein>
<evidence type="ECO:0008006" key="3">
    <source>
        <dbReference type="Google" id="ProtNLM"/>
    </source>
</evidence>
<evidence type="ECO:0000313" key="2">
    <source>
        <dbReference type="Proteomes" id="UP000003121"/>
    </source>
</evidence>
<reference evidence="1 2" key="1">
    <citation type="journal article" date="2012" name="Vet. Microbiol.">
        <title>Comparative genomic analyses of the Taylorellae.</title>
        <authorList>
            <person name="Hauser H."/>
            <person name="Richter D.C."/>
            <person name="van Tonder A."/>
            <person name="Clark L."/>
            <person name="Preston A."/>
        </authorList>
    </citation>
    <scope>NUCLEOTIDE SEQUENCE [LARGE SCALE GENOMIC DNA]</scope>
    <source>
        <strain evidence="1 2">ATCC 35865</strain>
    </source>
</reference>
<evidence type="ECO:0000313" key="1">
    <source>
        <dbReference type="EMBL" id="AFN36230.1"/>
    </source>
</evidence>
<accession>A0ABN4AZ19</accession>
<dbReference type="EMBL" id="CP003264">
    <property type="protein sequence ID" value="AFN36230.1"/>
    <property type="molecule type" value="Genomic_DNA"/>
</dbReference>
<proteinExistence type="predicted"/>
<gene>
    <name evidence="1" type="ORF">KUI_1167</name>
</gene>
<organism evidence="1 2">
    <name type="scientific">Taylorella equigenitalis ATCC 35865</name>
    <dbReference type="NCBI Taxonomy" id="743973"/>
    <lineage>
        <taxon>Bacteria</taxon>
        <taxon>Pseudomonadati</taxon>
        <taxon>Pseudomonadota</taxon>
        <taxon>Betaproteobacteria</taxon>
        <taxon>Burkholderiales</taxon>
        <taxon>Alcaligenaceae</taxon>
        <taxon>Taylorella</taxon>
    </lineage>
</organism>
<sequence>MDFLRKSISFRNRKPQLKKIEKNIRHFLLNVGKTVGKAISIFNKFQDIACF</sequence>